<keyword evidence="3" id="KW-1185">Reference proteome</keyword>
<comment type="caution">
    <text evidence="2">The sequence shown here is derived from an EMBL/GenBank/DDBJ whole genome shotgun (WGS) entry which is preliminary data.</text>
</comment>
<dbReference type="PANTHER" id="PTHR36342">
    <property type="entry name" value="PTB DOMAIN ENGULFMENT ADAPTER"/>
    <property type="match status" value="1"/>
</dbReference>
<name>A0AAE1WQI3_9LAMI</name>
<protein>
    <submittedName>
        <fullName evidence="2">Uncharacterized protein</fullName>
    </submittedName>
</protein>
<evidence type="ECO:0000313" key="2">
    <source>
        <dbReference type="EMBL" id="KAK4397621.1"/>
    </source>
</evidence>
<dbReference type="PANTHER" id="PTHR36342:SF1">
    <property type="entry name" value="PTB DOMAIN ENGULFMENT ADAPTER"/>
    <property type="match status" value="1"/>
</dbReference>
<feature type="signal peptide" evidence="1">
    <location>
        <begin position="1"/>
        <end position="18"/>
    </location>
</feature>
<keyword evidence="1" id="KW-0732">Signal</keyword>
<proteinExistence type="predicted"/>
<sequence length="213" mass="23358">MVAFAFSLAAAAAAAAAATPTPTGVSFSRDEVFVAAVPLRATPLPPANFLISTAYSLNFWNFQHFMVIIKPSSPPPRSHHQALVYDFQPEDPENIWVAVAAMSGRKVPACLGSMEVLPKAVGGFGAEQLPHINGVDVDLHLSYSCEKLKKLPTRKCWFVGYSKANAIDAAMKFNEDWATDLRIGHHDCRDYSQGEKAVLERLKESKLTRQDEI</sequence>
<dbReference type="Proteomes" id="UP001289374">
    <property type="component" value="Unassembled WGS sequence"/>
</dbReference>
<accession>A0AAE1WQI3</accession>
<feature type="chain" id="PRO_5042293807" evidence="1">
    <location>
        <begin position="19"/>
        <end position="213"/>
    </location>
</feature>
<gene>
    <name evidence="2" type="ORF">Sango_1237600</name>
</gene>
<reference evidence="2" key="2">
    <citation type="journal article" date="2024" name="Plant">
        <title>Genomic evolution and insights into agronomic trait innovations of Sesamum species.</title>
        <authorList>
            <person name="Miao H."/>
            <person name="Wang L."/>
            <person name="Qu L."/>
            <person name="Liu H."/>
            <person name="Sun Y."/>
            <person name="Le M."/>
            <person name="Wang Q."/>
            <person name="Wei S."/>
            <person name="Zheng Y."/>
            <person name="Lin W."/>
            <person name="Duan Y."/>
            <person name="Cao H."/>
            <person name="Xiong S."/>
            <person name="Wang X."/>
            <person name="Wei L."/>
            <person name="Li C."/>
            <person name="Ma Q."/>
            <person name="Ju M."/>
            <person name="Zhao R."/>
            <person name="Li G."/>
            <person name="Mu C."/>
            <person name="Tian Q."/>
            <person name="Mei H."/>
            <person name="Zhang T."/>
            <person name="Gao T."/>
            <person name="Zhang H."/>
        </authorList>
    </citation>
    <scope>NUCLEOTIDE SEQUENCE</scope>
    <source>
        <strain evidence="2">K16</strain>
    </source>
</reference>
<reference evidence="2" key="1">
    <citation type="submission" date="2020-06" db="EMBL/GenBank/DDBJ databases">
        <authorList>
            <person name="Li T."/>
            <person name="Hu X."/>
            <person name="Zhang T."/>
            <person name="Song X."/>
            <person name="Zhang H."/>
            <person name="Dai N."/>
            <person name="Sheng W."/>
            <person name="Hou X."/>
            <person name="Wei L."/>
        </authorList>
    </citation>
    <scope>NUCLEOTIDE SEQUENCE</scope>
    <source>
        <strain evidence="2">K16</strain>
        <tissue evidence="2">Leaf</tissue>
    </source>
</reference>
<evidence type="ECO:0000313" key="3">
    <source>
        <dbReference type="Proteomes" id="UP001289374"/>
    </source>
</evidence>
<organism evidence="2 3">
    <name type="scientific">Sesamum angolense</name>
    <dbReference type="NCBI Taxonomy" id="2727404"/>
    <lineage>
        <taxon>Eukaryota</taxon>
        <taxon>Viridiplantae</taxon>
        <taxon>Streptophyta</taxon>
        <taxon>Embryophyta</taxon>
        <taxon>Tracheophyta</taxon>
        <taxon>Spermatophyta</taxon>
        <taxon>Magnoliopsida</taxon>
        <taxon>eudicotyledons</taxon>
        <taxon>Gunneridae</taxon>
        <taxon>Pentapetalae</taxon>
        <taxon>asterids</taxon>
        <taxon>lamiids</taxon>
        <taxon>Lamiales</taxon>
        <taxon>Pedaliaceae</taxon>
        <taxon>Sesamum</taxon>
    </lineage>
</organism>
<evidence type="ECO:0000256" key="1">
    <source>
        <dbReference type="SAM" id="SignalP"/>
    </source>
</evidence>
<dbReference type="AlphaFoldDB" id="A0AAE1WQI3"/>
<dbReference type="EMBL" id="JACGWL010000007">
    <property type="protein sequence ID" value="KAK4397621.1"/>
    <property type="molecule type" value="Genomic_DNA"/>
</dbReference>